<evidence type="ECO:0000259" key="2">
    <source>
        <dbReference type="PROSITE" id="PS50279"/>
    </source>
</evidence>
<dbReference type="InterPro" id="IPR006149">
    <property type="entry name" value="EB_dom"/>
</dbReference>
<dbReference type="InterPro" id="IPR036508">
    <property type="entry name" value="Chitin-bd_dom_sf"/>
</dbReference>
<feature type="domain" description="BPTI/Kunitz inhibitor" evidence="2">
    <location>
        <begin position="609"/>
        <end position="662"/>
    </location>
</feature>
<dbReference type="Gene3D" id="4.10.410.10">
    <property type="entry name" value="Pancreatic trypsin inhibitor Kunitz domain"/>
    <property type="match status" value="3"/>
</dbReference>
<accession>A0A0B1TJ37</accession>
<evidence type="ECO:0000313" key="3">
    <source>
        <dbReference type="EMBL" id="KHJ97558.1"/>
    </source>
</evidence>
<proteinExistence type="predicted"/>
<dbReference type="SUPFAM" id="SSF57362">
    <property type="entry name" value="BPTI-like"/>
    <property type="match status" value="3"/>
</dbReference>
<feature type="domain" description="BPTI/Kunitz inhibitor" evidence="2">
    <location>
        <begin position="398"/>
        <end position="452"/>
    </location>
</feature>
<reference evidence="3 4" key="1">
    <citation type="submission" date="2014-03" db="EMBL/GenBank/DDBJ databases">
        <title>Draft genome of the hookworm Oesophagostomum dentatum.</title>
        <authorList>
            <person name="Mitreva M."/>
        </authorList>
    </citation>
    <scope>NUCLEOTIDE SEQUENCE [LARGE SCALE GENOMIC DNA]</scope>
    <source>
        <strain evidence="3 4">OD-Hann</strain>
    </source>
</reference>
<dbReference type="InterPro" id="IPR028150">
    <property type="entry name" value="Lustrin_cystein"/>
</dbReference>
<sequence>MQTRQSKLRNAQSAFVEEIAGNVCLRREPSQEGRRAGLDDGGWTSGEGHGGWLDSTGQFMRHVVRQRRDIGARADCSLISKICDALVGNTNKLLYCILLVLAKLECDPNSSAKKADPTNPESYLYCNLEGTYSKRKCLPGKVFNPEAGLCESLGTSDQANDDPFSQPFYQAPDDLCGTGIPLTILSAPVVCNPSISSCPDGYVCRMYERTGTSYCCQGSSPQNDNHMCGQGQVTYLEEILVVPIRLPDCRSSESLWICCGKDLGCPYNSAAFINPRTNSHVECSPSQSMSCQNGYTCVRSNTLEKHICCSSTPNDSETCPDGETPLSKPSTCSASQPCPSGYSCRDGKCCPGLAVCPAGLPLGGGPTVCSESDPCKDGYECVTTGAYQYCCPSREKVCSLSRNAGVACASSRSAITRYYFDVTTGSCRSFQFSQCGGNANNFNTLEECEGFCLDTQCQYGQAYRVGAVNAVCALTATNTCPRSHSCMSPVFGPSAVCCPTPELTCNEMVSAGTPCFGRAVTIQRYYFNPNTRKCQAFQYYGCNGNGNNFASLQSCHDHCLNAADTVCGGAAALMDPNQQPQRCSGNVPCPGGYVCNPEHFCCPKADTACSAPMSRGNVCSGSPLRTMWYFDRSQGKCVQFAYNGCGGTANRFTSRKACTSACTNSSVLGSCPRGMSPLIEDGETIVKACTLNVGGTCPLSASCVRSTTNQPICCQTVTSCPDNRVPYVIPGSTSVVACNIDADECPTGNSCVESSSVPGFHMCCSSNSASRRPTGFGHSRKEPDTLAALIRSISPCPGQLATNGQTCTVNALGECPHDHLCLRDSGYEHGSCCRTSPPKCSMKYFVPVFVSGTQVQICQNDLGGCPRHSRCMTSTIPTVSICCQPYQLQVSGAGANAVMARPLGQQRCKNGNHPLAIDGTARECDISMDNCPAGYRCEFSSTGQAVCCGDRESIRCPAGSKAYEYGGRPLACPVGSTKCPVGYACVASLNPEYHLCCSSTAPSFHSPPQCLRGTAYVDPALNQRQFCSPLRDSCPVGYNCMESDYPGQYICCSQGNLGEQFKGYCPPNQVPYVSREGFPPTCHMQLNPCPTTAPYICIYSAMKQDSYCCAPMDSPGLGVVGIPETPYASPMRRLGNEMGVLPSQNTFPTGLNPTFPGGPTVSPPLPPPIGIADPIPGVSPEQILPPALTANIHATRNGNNYNFNSNGNGGVPSVPMQSMNGYPTGQVMGGMAYSNQQPIRLPSYPPSQQPLGMPGFTSSRQPPVMSGYPVLHQPGAPAVGGNVDIASQIIQGALEQIKNSNRQTTGNPYFAGPSSSGHWSMPVHPVTGCPFGSRALVRADRSVVMCADQPCPNGFVCVFAERENRFQCCSSSQILSAARPETSSSTQATVIQPTTVDPIVECPPGFFLIDGKCLKVLFAGQKGCLSDEQCSAREPNATCDSGYCVCPATKPLVHGGKCVDGCPEGYANIAGRCYDPTTVIFMDSVDERKNGTIGGYCLDTVVEEKRCEVENSYCSEKTITCQCKVGYTLSMDFNNKADKGSCKQDESSKFNDAEQKPEPVIDDELYFVDIGSNASDAEPEIASNSTSDDDADLAKYLFQTDELVPSFA</sequence>
<dbReference type="PANTHER" id="PTHR46339">
    <property type="entry name" value="PROTEIN CBG15282-RELATED"/>
    <property type="match status" value="1"/>
</dbReference>
<evidence type="ECO:0000313" key="4">
    <source>
        <dbReference type="Proteomes" id="UP000053660"/>
    </source>
</evidence>
<dbReference type="CDD" id="cd00109">
    <property type="entry name" value="Kunitz-type"/>
    <property type="match status" value="2"/>
</dbReference>
<dbReference type="Proteomes" id="UP000053660">
    <property type="component" value="Unassembled WGS sequence"/>
</dbReference>
<dbReference type="SMART" id="SM00289">
    <property type="entry name" value="WR1"/>
    <property type="match status" value="16"/>
</dbReference>
<dbReference type="PROSITE" id="PS50279">
    <property type="entry name" value="BPTI_KUNITZ_2"/>
    <property type="match status" value="3"/>
</dbReference>
<dbReference type="InterPro" id="IPR002223">
    <property type="entry name" value="Kunitz_BPTI"/>
</dbReference>
<dbReference type="InterPro" id="IPR020901">
    <property type="entry name" value="Prtase_inh_Kunz-CS"/>
</dbReference>
<dbReference type="PROSITE" id="PS00280">
    <property type="entry name" value="BPTI_KUNITZ_1"/>
    <property type="match status" value="2"/>
</dbReference>
<dbReference type="SUPFAM" id="SSF57625">
    <property type="entry name" value="Invertebrate chitin-binding proteins"/>
    <property type="match status" value="1"/>
</dbReference>
<evidence type="ECO:0000256" key="1">
    <source>
        <dbReference type="SAM" id="MobiDB-lite"/>
    </source>
</evidence>
<dbReference type="GO" id="GO:0004867">
    <property type="term" value="F:serine-type endopeptidase inhibitor activity"/>
    <property type="evidence" value="ECO:0007669"/>
    <property type="project" value="InterPro"/>
</dbReference>
<dbReference type="OrthoDB" id="5950222at2759"/>
<dbReference type="Pfam" id="PF00014">
    <property type="entry name" value="Kunitz_BPTI"/>
    <property type="match status" value="3"/>
</dbReference>
<feature type="region of interest" description="Disordered" evidence="1">
    <location>
        <begin position="312"/>
        <end position="331"/>
    </location>
</feature>
<dbReference type="GO" id="GO:0008061">
    <property type="term" value="F:chitin binding"/>
    <property type="evidence" value="ECO:0007669"/>
    <property type="project" value="InterPro"/>
</dbReference>
<feature type="domain" description="BPTI/Kunitz inhibitor" evidence="2">
    <location>
        <begin position="505"/>
        <end position="559"/>
    </location>
</feature>
<dbReference type="InterPro" id="IPR036880">
    <property type="entry name" value="Kunitz_BPTI_sf"/>
</dbReference>
<name>A0A0B1TJ37_OESDE</name>
<organism evidence="3 4">
    <name type="scientific">Oesophagostomum dentatum</name>
    <name type="common">Nodular worm</name>
    <dbReference type="NCBI Taxonomy" id="61180"/>
    <lineage>
        <taxon>Eukaryota</taxon>
        <taxon>Metazoa</taxon>
        <taxon>Ecdysozoa</taxon>
        <taxon>Nematoda</taxon>
        <taxon>Chromadorea</taxon>
        <taxon>Rhabditida</taxon>
        <taxon>Rhabditina</taxon>
        <taxon>Rhabditomorpha</taxon>
        <taxon>Strongyloidea</taxon>
        <taxon>Strongylidae</taxon>
        <taxon>Oesophagostomum</taxon>
    </lineage>
</organism>
<dbReference type="Pfam" id="PF01683">
    <property type="entry name" value="EB"/>
    <property type="match status" value="1"/>
</dbReference>
<dbReference type="Pfam" id="PF14625">
    <property type="entry name" value="Lustrin_cystein"/>
    <property type="match status" value="11"/>
</dbReference>
<dbReference type="InterPro" id="IPR053014">
    <property type="entry name" value="Cuticle_assoc_divergent"/>
</dbReference>
<protein>
    <submittedName>
        <fullName evidence="3">Kunitz/Bovine pancreatic trypsin inhibitor domain protein</fullName>
    </submittedName>
</protein>
<dbReference type="InterPro" id="IPR006150">
    <property type="entry name" value="Cys_repeat_1"/>
</dbReference>
<dbReference type="PANTHER" id="PTHR46339:SF6">
    <property type="entry name" value="BPTI_KUNITZ INHIBITOR DOMAIN-CONTAINING PROTEIN"/>
    <property type="match status" value="1"/>
</dbReference>
<dbReference type="EMBL" id="KN549436">
    <property type="protein sequence ID" value="KHJ97558.1"/>
    <property type="molecule type" value="Genomic_DNA"/>
</dbReference>
<keyword evidence="4" id="KW-1185">Reference proteome</keyword>
<gene>
    <name evidence="3" type="ORF">OESDEN_02460</name>
</gene>
<dbReference type="SMART" id="SM00131">
    <property type="entry name" value="KU"/>
    <property type="match status" value="3"/>
</dbReference>